<comment type="caution">
    <text evidence="9">The sequence shown here is derived from an EMBL/GenBank/DDBJ whole genome shotgun (WGS) entry which is preliminary data.</text>
</comment>
<name>A0A6L8MEL5_9BURK</name>
<evidence type="ECO:0000256" key="2">
    <source>
        <dbReference type="ARBA" id="ARBA00011233"/>
    </source>
</evidence>
<dbReference type="RefSeq" id="WP_161018639.1">
    <property type="nucleotide sequence ID" value="NZ_WWCP01000003.1"/>
</dbReference>
<dbReference type="EC" id="2.5.1.-" evidence="6"/>
<dbReference type="Pfam" id="PF01923">
    <property type="entry name" value="Cob_adeno_trans"/>
    <property type="match status" value="1"/>
</dbReference>
<gene>
    <name evidence="9" type="ORF">GTP44_05520</name>
</gene>
<dbReference type="EMBL" id="WWCP01000003">
    <property type="protein sequence ID" value="MYM81417.1"/>
    <property type="molecule type" value="Genomic_DNA"/>
</dbReference>
<evidence type="ECO:0000256" key="6">
    <source>
        <dbReference type="RuleBase" id="RU366026"/>
    </source>
</evidence>
<evidence type="ECO:0000256" key="7">
    <source>
        <dbReference type="SAM" id="MobiDB-lite"/>
    </source>
</evidence>
<evidence type="ECO:0000256" key="1">
    <source>
        <dbReference type="ARBA" id="ARBA00007487"/>
    </source>
</evidence>
<evidence type="ECO:0000313" key="9">
    <source>
        <dbReference type="EMBL" id="MYM81417.1"/>
    </source>
</evidence>
<dbReference type="AlphaFoldDB" id="A0A6L8MEL5"/>
<keyword evidence="4 6" id="KW-0547">Nucleotide-binding</keyword>
<comment type="subunit">
    <text evidence="2">Homotrimer.</text>
</comment>
<dbReference type="FunFam" id="1.20.1200.10:FF:000001">
    <property type="entry name" value="Cob(I)yrinic acid a,c-diamide adenosyltransferase"/>
    <property type="match status" value="1"/>
</dbReference>
<dbReference type="PANTHER" id="PTHR12213">
    <property type="entry name" value="CORRINOID ADENOSYLTRANSFERASE"/>
    <property type="match status" value="1"/>
</dbReference>
<feature type="compositionally biased region" description="Gly residues" evidence="7">
    <location>
        <begin position="13"/>
        <end position="22"/>
    </location>
</feature>
<evidence type="ECO:0000259" key="8">
    <source>
        <dbReference type="Pfam" id="PF01923"/>
    </source>
</evidence>
<dbReference type="GO" id="GO:0008817">
    <property type="term" value="F:corrinoid adenosyltransferase activity"/>
    <property type="evidence" value="ECO:0007669"/>
    <property type="project" value="TreeGrafter"/>
</dbReference>
<dbReference type="GO" id="GO:0009236">
    <property type="term" value="P:cobalamin biosynthetic process"/>
    <property type="evidence" value="ECO:0007669"/>
    <property type="project" value="UniProtKB-UniRule"/>
</dbReference>
<dbReference type="InterPro" id="IPR016030">
    <property type="entry name" value="CblAdoTrfase-like"/>
</dbReference>
<keyword evidence="3 6" id="KW-0808">Transferase</keyword>
<keyword evidence="6" id="KW-0169">Cobalamin biosynthesis</keyword>
<dbReference type="InterPro" id="IPR036451">
    <property type="entry name" value="CblAdoTrfase-like_sf"/>
</dbReference>
<dbReference type="InterPro" id="IPR029499">
    <property type="entry name" value="PduO-typ"/>
</dbReference>
<dbReference type="GO" id="GO:0005524">
    <property type="term" value="F:ATP binding"/>
    <property type="evidence" value="ECO:0007669"/>
    <property type="project" value="UniProtKB-UniRule"/>
</dbReference>
<evidence type="ECO:0000256" key="4">
    <source>
        <dbReference type="ARBA" id="ARBA00022741"/>
    </source>
</evidence>
<organism evidence="9 10">
    <name type="scientific">Duganella lactea</name>
    <dbReference type="NCBI Taxonomy" id="2692173"/>
    <lineage>
        <taxon>Bacteria</taxon>
        <taxon>Pseudomonadati</taxon>
        <taxon>Pseudomonadota</taxon>
        <taxon>Betaproteobacteria</taxon>
        <taxon>Burkholderiales</taxon>
        <taxon>Oxalobacteraceae</taxon>
        <taxon>Telluria group</taxon>
        <taxon>Duganella</taxon>
    </lineage>
</organism>
<dbReference type="SUPFAM" id="SSF89028">
    <property type="entry name" value="Cobalamin adenosyltransferase-like"/>
    <property type="match status" value="1"/>
</dbReference>
<accession>A0A6L8MEL5</accession>
<dbReference type="NCBIfam" id="TIGR00636">
    <property type="entry name" value="PduO_Nterm"/>
    <property type="match status" value="1"/>
</dbReference>
<feature type="domain" description="Cobalamin adenosyltransferase-like" evidence="8">
    <location>
        <begin position="8"/>
        <end position="165"/>
    </location>
</feature>
<dbReference type="Proteomes" id="UP000474565">
    <property type="component" value="Unassembled WGS sequence"/>
</dbReference>
<evidence type="ECO:0000313" key="10">
    <source>
        <dbReference type="Proteomes" id="UP000474565"/>
    </source>
</evidence>
<keyword evidence="5 6" id="KW-0067">ATP-binding</keyword>
<evidence type="ECO:0000256" key="3">
    <source>
        <dbReference type="ARBA" id="ARBA00022679"/>
    </source>
</evidence>
<protein>
    <recommendedName>
        <fullName evidence="6">Cobalamin adenosyltransferase</fullName>
        <ecNumber evidence="6">2.5.1.-</ecNumber>
    </recommendedName>
</protein>
<evidence type="ECO:0000256" key="5">
    <source>
        <dbReference type="ARBA" id="ARBA00022840"/>
    </source>
</evidence>
<comment type="catalytic activity">
    <reaction evidence="6">
        <text>2 cob(II)alamin + AH2 + 2 ATP = 2 adenosylcob(III)alamin + 2 triphosphate + A + 2 H(+)</text>
        <dbReference type="Rhea" id="RHEA:53304"/>
        <dbReference type="ChEBI" id="CHEBI:13193"/>
        <dbReference type="ChEBI" id="CHEBI:15378"/>
        <dbReference type="ChEBI" id="CHEBI:16304"/>
        <dbReference type="ChEBI" id="CHEBI:17499"/>
        <dbReference type="ChEBI" id="CHEBI:18036"/>
        <dbReference type="ChEBI" id="CHEBI:18408"/>
        <dbReference type="ChEBI" id="CHEBI:30616"/>
    </reaction>
</comment>
<feature type="region of interest" description="Disordered" evidence="7">
    <location>
        <begin position="1"/>
        <end position="28"/>
    </location>
</feature>
<reference evidence="9 10" key="1">
    <citation type="submission" date="2019-12" db="EMBL/GenBank/DDBJ databases">
        <title>Novel species isolated from a subtropical stream in China.</title>
        <authorList>
            <person name="Lu H."/>
        </authorList>
    </citation>
    <scope>NUCLEOTIDE SEQUENCE [LARGE SCALE GENOMIC DNA]</scope>
    <source>
        <strain evidence="9 10">FT50W</strain>
    </source>
</reference>
<proteinExistence type="inferred from homology"/>
<sequence length="184" mass="20106">MGNRLSKIATRTGDGGTTGLGDGSRTDKDSARITAIGEVDELNSHLGLLLCEDMPADLREELVTIQHDLFDLGGELCIPGFQMIKDAHVERLDALLASYNATLPPLTEFILPAGSRAAAQAHVCRTVCRRAERSIVTLGKAETIHALPRQYVNRLSDLLFVLSRVLNRHAGGSDVLWQHERQRG</sequence>
<comment type="similarity">
    <text evidence="1 6">Belongs to the Cob(I)alamin adenosyltransferase family.</text>
</comment>
<dbReference type="PANTHER" id="PTHR12213:SF0">
    <property type="entry name" value="CORRINOID ADENOSYLTRANSFERASE MMAB"/>
    <property type="match status" value="1"/>
</dbReference>
<dbReference type="Gene3D" id="1.20.1200.10">
    <property type="entry name" value="Cobalamin adenosyltransferase-like"/>
    <property type="match status" value="1"/>
</dbReference>